<dbReference type="PANTHER" id="PTHR35191:SF1">
    <property type="entry name" value="PROPHAGE SIDE TAIL FIBER PROTEIN HOMOLOG STFQ-RELATED"/>
    <property type="match status" value="1"/>
</dbReference>
<reference evidence="2 3" key="1">
    <citation type="journal article" date="2011" name="J. Bacteriol.">
        <title>Genome sequence of the plant-pathogenic bacterium Dickeya dadantii 3937.</title>
        <authorList>
            <person name="Glasner J.D."/>
            <person name="Yang C.H."/>
            <person name="Reverchon S."/>
            <person name="Hugouvieux-Cotte-Pattat N."/>
            <person name="Condemine G."/>
            <person name="Bohin J.P."/>
            <person name="Van Gijsegem F."/>
            <person name="Yang S."/>
            <person name="Franza T."/>
            <person name="Expert D."/>
            <person name="Plunkett G. III"/>
            <person name="San Francisco M.J."/>
            <person name="Charkowski A.O."/>
            <person name="Py B."/>
            <person name="Bell K."/>
            <person name="Rauscher L."/>
            <person name="Rodriguez-Palenzuela P."/>
            <person name="Toussaint A."/>
            <person name="Holeva M.C."/>
            <person name="He S.Y."/>
            <person name="Douet V."/>
            <person name="Boccara M."/>
            <person name="Blanco C."/>
            <person name="Toth I."/>
            <person name="Anderson B.D."/>
            <person name="Biehl B.S."/>
            <person name="Mau B."/>
            <person name="Flynn S.M."/>
            <person name="Barras F."/>
            <person name="Lindeberg M."/>
            <person name="Birch P.R."/>
            <person name="Tsuyumu S."/>
            <person name="Shi X."/>
            <person name="Hibbing M."/>
            <person name="Yap M.N."/>
            <person name="Carpentier M."/>
            <person name="Dassa E."/>
            <person name="Umehara M."/>
            <person name="Kim J.F."/>
            <person name="Rusch M."/>
            <person name="Soni P."/>
            <person name="Mayhew G.F."/>
            <person name="Fouts D.E."/>
            <person name="Gill S.R."/>
            <person name="Blattner F.R."/>
            <person name="Keen N.T."/>
            <person name="Perna N.T."/>
        </authorList>
    </citation>
    <scope>NUCLEOTIDE SEQUENCE [LARGE SCALE GENOMIC DNA]</scope>
    <source>
        <strain evidence="2 3">3937</strain>
    </source>
</reference>
<dbReference type="Proteomes" id="UP000006859">
    <property type="component" value="Chromosome"/>
</dbReference>
<keyword evidence="3" id="KW-1185">Reference proteome</keyword>
<organism evidence="2 3">
    <name type="scientific">Dickeya dadantii (strain 3937)</name>
    <name type="common">Erwinia chrysanthemi (strain 3937)</name>
    <dbReference type="NCBI Taxonomy" id="198628"/>
    <lineage>
        <taxon>Bacteria</taxon>
        <taxon>Pseudomonadati</taxon>
        <taxon>Pseudomonadota</taxon>
        <taxon>Gammaproteobacteria</taxon>
        <taxon>Enterobacterales</taxon>
        <taxon>Pectobacteriaceae</taxon>
        <taxon>Dickeya</taxon>
    </lineage>
</organism>
<gene>
    <name evidence="2" type="ordered locus">Dda3937_03056</name>
</gene>
<dbReference type="AlphaFoldDB" id="E0SFL1"/>
<dbReference type="PANTHER" id="PTHR35191">
    <property type="entry name" value="PROPHAGE SIDE TAIL FIBER PROTEIN HOMOLOG STFQ-RELATED"/>
    <property type="match status" value="1"/>
</dbReference>
<evidence type="ECO:0000259" key="1">
    <source>
        <dbReference type="Pfam" id="PF12571"/>
    </source>
</evidence>
<name>E0SFL1_DICD3</name>
<protein>
    <submittedName>
        <fullName evidence="2">Tail fiber protein</fullName>
    </submittedName>
</protein>
<dbReference type="EMBL" id="CP002038">
    <property type="protein sequence ID" value="ADM96382.1"/>
    <property type="molecule type" value="Genomic_DNA"/>
</dbReference>
<dbReference type="KEGG" id="ddd:Dda3937_03056"/>
<dbReference type="Pfam" id="PF12571">
    <property type="entry name" value="Phage_tail_fib"/>
    <property type="match status" value="1"/>
</dbReference>
<dbReference type="eggNOG" id="COG5301">
    <property type="taxonomic scope" value="Bacteria"/>
</dbReference>
<evidence type="ECO:0000313" key="3">
    <source>
        <dbReference type="Proteomes" id="UP000006859"/>
    </source>
</evidence>
<dbReference type="InterPro" id="IPR022225">
    <property type="entry name" value="Phage_tail_fibre_N"/>
</dbReference>
<dbReference type="HOGENOM" id="CLU_008928_11_3_6"/>
<evidence type="ECO:0000313" key="2">
    <source>
        <dbReference type="EMBL" id="ADM96382.1"/>
    </source>
</evidence>
<dbReference type="STRING" id="198628.Dda3937_03056"/>
<proteinExistence type="predicted"/>
<sequence length="451" mass="47950">MYRQAWQYLFHTLAWVPLSLILMRHVMSTKYIALLTQVGAARLANAIALGKQLEITQMGVGDGGGMLPTPDTTQTKLINEKRRAPLNSLNIDPASANQIIAEQVIPDHEGGFWLREIGLYDADDNLVAVANCPETYKPQMQEGSGRVQTVRMILAVGQTDAVSLKIDPAVVLASRQYVDNMALAKAKNGEDIADKAQFIENLGVRSSFSGVIGMTRNATMNIPSASSSATFTADEIIVGTALGGNQYRIGLFKKTIDLTKNGVGGMDTGTVPDEGFVGIYAIYNPATMASGLLTVNATSVKLPEIYNGTNMPDGYTASALLTVVPVKAGKFTVLSVFGRQVHIPGVRVYSGLPNTSGVDIPVSKFIPLNTRTISGVLRQSSTGDGLLSITVSSNLSPVSGQQMTNYVFANMEVSNNYADILIVDEGHIVAAASNATSGNATVIVVISKYAI</sequence>
<dbReference type="InterPro" id="IPR051934">
    <property type="entry name" value="Phage_Tail_Fiber_Structural"/>
</dbReference>
<feature type="domain" description="Phage tail fibre protein N-terminal" evidence="1">
    <location>
        <begin position="27"/>
        <end position="176"/>
    </location>
</feature>
<accession>E0SFL1</accession>